<feature type="compositionally biased region" description="Polar residues" evidence="2">
    <location>
        <begin position="484"/>
        <end position="500"/>
    </location>
</feature>
<gene>
    <name evidence="4" type="ORF">OLC1_LOCUS22371</name>
</gene>
<protein>
    <submittedName>
        <fullName evidence="4">OLC1v1016973C1</fullName>
    </submittedName>
</protein>
<dbReference type="Pfam" id="PF00076">
    <property type="entry name" value="RRM_1"/>
    <property type="match status" value="1"/>
</dbReference>
<keyword evidence="5" id="KW-1185">Reference proteome</keyword>
<reference evidence="4" key="1">
    <citation type="submission" date="2023-03" db="EMBL/GenBank/DDBJ databases">
        <authorList>
            <person name="Julca I."/>
        </authorList>
    </citation>
    <scope>NUCLEOTIDE SEQUENCE</scope>
</reference>
<dbReference type="Proteomes" id="UP001161247">
    <property type="component" value="Chromosome 8"/>
</dbReference>
<dbReference type="InterPro" id="IPR012921">
    <property type="entry name" value="SPOC_C"/>
</dbReference>
<dbReference type="Pfam" id="PF07744">
    <property type="entry name" value="SPOC"/>
    <property type="match status" value="1"/>
</dbReference>
<feature type="compositionally biased region" description="Pro residues" evidence="2">
    <location>
        <begin position="1114"/>
        <end position="1153"/>
    </location>
</feature>
<proteinExistence type="predicted"/>
<feature type="region of interest" description="Disordered" evidence="2">
    <location>
        <begin position="475"/>
        <end position="550"/>
    </location>
</feature>
<feature type="domain" description="RRM" evidence="3">
    <location>
        <begin position="581"/>
        <end position="653"/>
    </location>
</feature>
<feature type="region of interest" description="Disordered" evidence="2">
    <location>
        <begin position="1"/>
        <end position="63"/>
    </location>
</feature>
<feature type="compositionally biased region" description="Pro residues" evidence="2">
    <location>
        <begin position="49"/>
        <end position="59"/>
    </location>
</feature>
<dbReference type="InterPro" id="IPR035979">
    <property type="entry name" value="RBD_domain_sf"/>
</dbReference>
<dbReference type="CDD" id="cd00590">
    <property type="entry name" value="RRM_SF"/>
    <property type="match status" value="1"/>
</dbReference>
<dbReference type="CDD" id="cd21546">
    <property type="entry name" value="SPOC_FPA-like"/>
    <property type="match status" value="1"/>
</dbReference>
<accession>A0AAV1E8F4</accession>
<dbReference type="GO" id="GO:0043130">
    <property type="term" value="F:ubiquitin binding"/>
    <property type="evidence" value="ECO:0007669"/>
    <property type="project" value="TreeGrafter"/>
</dbReference>
<dbReference type="PRINTS" id="PR01217">
    <property type="entry name" value="PRICHEXTENSN"/>
</dbReference>
<evidence type="ECO:0000256" key="2">
    <source>
        <dbReference type="SAM" id="MobiDB-lite"/>
    </source>
</evidence>
<dbReference type="PANTHER" id="PTHR21494:SF2">
    <property type="entry name" value="NUCLEIC ACID BINDING PROTEIN"/>
    <property type="match status" value="1"/>
</dbReference>
<dbReference type="GO" id="GO:0003723">
    <property type="term" value="F:RNA binding"/>
    <property type="evidence" value="ECO:0007669"/>
    <property type="project" value="UniProtKB-UniRule"/>
</dbReference>
<dbReference type="InterPro" id="IPR012677">
    <property type="entry name" value="Nucleotide-bd_a/b_plait_sf"/>
</dbReference>
<organism evidence="4 5">
    <name type="scientific">Oldenlandia corymbosa var. corymbosa</name>
    <dbReference type="NCBI Taxonomy" id="529605"/>
    <lineage>
        <taxon>Eukaryota</taxon>
        <taxon>Viridiplantae</taxon>
        <taxon>Streptophyta</taxon>
        <taxon>Embryophyta</taxon>
        <taxon>Tracheophyta</taxon>
        <taxon>Spermatophyta</taxon>
        <taxon>Magnoliopsida</taxon>
        <taxon>eudicotyledons</taxon>
        <taxon>Gunneridae</taxon>
        <taxon>Pentapetalae</taxon>
        <taxon>asterids</taxon>
        <taxon>lamiids</taxon>
        <taxon>Gentianales</taxon>
        <taxon>Rubiaceae</taxon>
        <taxon>Rubioideae</taxon>
        <taxon>Spermacoceae</taxon>
        <taxon>Hedyotis-Oldenlandia complex</taxon>
        <taxon>Oldenlandia</taxon>
    </lineage>
</organism>
<sequence>MASAEQPLKKRKLYEQFQHSSPSTPAPPPPPPPPTPPPPPLPLQWQSTEPPPPGTPPVQPLSQEQILRRQRNREEIREVYNCLKQIKSCIAKKEPCRSHSPELEQAYRYLIAASRGCASVQRIVADLIPRYASYCPTALEAAIKVVFNMHNCSLPVISKGEDFDGVAYGTVEACIFGLITICQAATKEAPTSSIIRGICSAVFRDVFTFLISSFEGKDVFQIVNQETLKILEDDEYISCFKEKFVCKGDSTVLKISKFRAATFLRLLFCCPMYSLSVCFEFLNLAVTDFTQKEGHYFLRQLTSTLDDAATHGIGRKSSPNSAGTSCQSNVVGEQGNVAESDHTLKALGNCILGLILEKDPSLKSWFLSKYRKLSKSAVMETVPDVTSVLDSLLGSFPEELDRYGGECGQSKYSSQSFVHSESSFPETSSEDIGKGSSLRIYDKFANKFSSLHVRKQSSIDYHSSLSIDTGGSTPMDFDFGGGDSSQCRSSTPRDFSNRNVLSPKPRTPVGSRGSSQGFQREKTHLSNRDISSPTPRFTSEGMNRSFNSPKHHASVGNLSINPLSPFSDGDPEAMDVFAASKQLWVGSLGPEATDGLVRSQFEKFGPINHFTYSPRKGYALIEYRNMMDAIKARANMRGRSAWGACVSVKFSDMNQGVRGGKDGVSVATNCHVYVGYVSNHWQRDEIMNEVSKALNKGPRMATHLNSEGALLMEFDTPDEANGAVVHLRKFRRESVNLVRSNGPSEVAVHAATAGPGSTPILVDKGSKHSASQVLPENPSDDYSVKISHLSSIVSQLRMKYNIAQNPVPSDSRVAGNHQIASTRDELPATSTLWISIPHMNTIYLTDDELWTLCNVAINNVGSIVRLTKNVPTGNCWFVECNSVGTAKALMKHFRDCPGMFFQIEFSHNGKHPTARHPVNPDGNTLELASPRLNPENQGIQRQGGHVFQSNWSHAGHRGMPEIGARTSEALFADPSHGGGQMVSGSADRMWMFRNSEMEMHSGQGNLSRVPAQNLGPPIVPPVPVQSPQFRPLNFPPTSSWDPRSHMPMNPISPGIMPNIHQNQIPPTFMPVSVTPLPQYHGNSMPPYGHMYPGPMGTPPAMIPPLPPSQSGVQPPLPPSQPPPPPPPPYSQPPLVPPPPPPSSPPPPPPPPVPSESFDSEHAGQSSVRYRWQGTLNKSGVQFCTIIAQRAESDSCRYSDDMAEPTEWPAKLDMTKRTDFRHVRTTFANTPPHKKDVCWLFPLSEDDHKGFQDFVSYLQQRECAGVIRIPAANSMWARLLFIMPYSLDMCSLLSIAPNPSPCLIGLVLPKETNFEWA</sequence>
<dbReference type="PROSITE" id="PS50102">
    <property type="entry name" value="RRM"/>
    <property type="match status" value="1"/>
</dbReference>
<dbReference type="EMBL" id="OX459125">
    <property type="protein sequence ID" value="CAI9115951.1"/>
    <property type="molecule type" value="Genomic_DNA"/>
</dbReference>
<dbReference type="InterPro" id="IPR000504">
    <property type="entry name" value="RRM_dom"/>
</dbReference>
<name>A0AAV1E8F4_OLDCO</name>
<evidence type="ECO:0000259" key="3">
    <source>
        <dbReference type="PROSITE" id="PS50102"/>
    </source>
</evidence>
<dbReference type="PANTHER" id="PTHR21494">
    <property type="entry name" value="ACTIVATING SIGNAL COINTEGRATOR 1 COMPLEX SUBUNIT 2 ASC-1 COMPLEX SUBUNIT P100"/>
    <property type="match status" value="1"/>
</dbReference>
<dbReference type="Gene3D" id="3.30.70.330">
    <property type="match status" value="1"/>
</dbReference>
<feature type="region of interest" description="Disordered" evidence="2">
    <location>
        <begin position="1098"/>
        <end position="1165"/>
    </location>
</feature>
<keyword evidence="1" id="KW-0694">RNA-binding</keyword>
<dbReference type="SUPFAM" id="SSF54928">
    <property type="entry name" value="RNA-binding domain, RBD"/>
    <property type="match status" value="1"/>
</dbReference>
<dbReference type="SMART" id="SM00360">
    <property type="entry name" value="RRM"/>
    <property type="match status" value="1"/>
</dbReference>
<feature type="compositionally biased region" description="Pro residues" evidence="2">
    <location>
        <begin position="24"/>
        <end position="42"/>
    </location>
</feature>
<evidence type="ECO:0000256" key="1">
    <source>
        <dbReference type="PROSITE-ProRule" id="PRU00176"/>
    </source>
</evidence>
<feature type="compositionally biased region" description="Pro residues" evidence="2">
    <location>
        <begin position="1098"/>
        <end position="1107"/>
    </location>
</feature>
<evidence type="ECO:0000313" key="4">
    <source>
        <dbReference type="EMBL" id="CAI9115951.1"/>
    </source>
</evidence>
<feature type="compositionally biased region" description="Polar residues" evidence="2">
    <location>
        <begin position="528"/>
        <end position="548"/>
    </location>
</feature>
<dbReference type="InterPro" id="IPR052586">
    <property type="entry name" value="ASCC2"/>
</dbReference>
<evidence type="ECO:0000313" key="5">
    <source>
        <dbReference type="Proteomes" id="UP001161247"/>
    </source>
</evidence>